<reference evidence="7" key="1">
    <citation type="journal article" date="2013" name="ISME J.">
        <title>A small predatory core genome in the divergent marine Bacteriovorax marinus SJ and the terrestrial Bdellovibrio bacteriovorus.</title>
        <authorList>
            <person name="Crossman L.C."/>
            <person name="Chen H."/>
            <person name="Cerdeno-Tarraga A.M."/>
            <person name="Brooks K."/>
            <person name="Quail M.A."/>
            <person name="Pineiro S.A."/>
            <person name="Hobley L."/>
            <person name="Sockett R.E."/>
            <person name="Bentley S.D."/>
            <person name="Parkhill J."/>
            <person name="Williams H.N."/>
            <person name="Stine O.C."/>
        </authorList>
    </citation>
    <scope>NUCLEOTIDE SEQUENCE [LARGE SCALE GENOMIC DNA]</scope>
    <source>
        <strain evidence="7">ATCC BAA-682 / DSM 15412 / SJ</strain>
    </source>
</reference>
<dbReference type="HOGENOM" id="CLU_054750_4_1_7"/>
<evidence type="ECO:0000256" key="1">
    <source>
        <dbReference type="ARBA" id="ARBA00004141"/>
    </source>
</evidence>
<keyword evidence="4 5" id="KW-0472">Membrane</keyword>
<dbReference type="STRING" id="862908.BMS_1067"/>
<sequence>MSLIAAFIYILLTSTLSGALGMAGGAILLAIFLLVFPLPIALILHGLTQFSSNGFRAYINREHLNFSIILPYALGAIISYGVFELLQLQPNKKVIFILLGLMPLLGIMKRTSSFFDIEKKGRSFLCGIFVSATQVVAGVSGSVLDLFYLSSSIGRFSIVSTKAFTQAFGHALKTVYFIKLFNFEYSDISIELYSIALITPLLGGLFGKKILTRFSDQSFLVVAKTTMIFFSGVMLYKGFV</sequence>
<evidence type="ECO:0000313" key="7">
    <source>
        <dbReference type="Proteomes" id="UP000008963"/>
    </source>
</evidence>
<feature type="transmembrane region" description="Helical" evidence="5">
    <location>
        <begin position="94"/>
        <end position="112"/>
    </location>
</feature>
<proteinExistence type="inferred from homology"/>
<comment type="subcellular location">
    <subcellularLocation>
        <location evidence="5">Cell membrane</location>
        <topology evidence="5">Multi-pass membrane protein</topology>
    </subcellularLocation>
    <subcellularLocation>
        <location evidence="1">Membrane</location>
        <topology evidence="1">Multi-pass membrane protein</topology>
    </subcellularLocation>
</comment>
<keyword evidence="5" id="KW-1003">Cell membrane</keyword>
<dbReference type="PATRIC" id="fig|862908.3.peg.1016"/>
<feature type="transmembrane region" description="Helical" evidence="5">
    <location>
        <begin position="188"/>
        <end position="207"/>
    </location>
</feature>
<dbReference type="KEGG" id="bmx:BMS_1067"/>
<dbReference type="EMBL" id="FQ312005">
    <property type="protein sequence ID" value="CBW25950.1"/>
    <property type="molecule type" value="Genomic_DNA"/>
</dbReference>
<organism evidence="6 7">
    <name type="scientific">Halobacteriovorax marinus (strain ATCC BAA-682 / DSM 15412 / SJ)</name>
    <name type="common">Bacteriovorax marinus</name>
    <dbReference type="NCBI Taxonomy" id="862908"/>
    <lineage>
        <taxon>Bacteria</taxon>
        <taxon>Pseudomonadati</taxon>
        <taxon>Bdellovibrionota</taxon>
        <taxon>Bacteriovoracia</taxon>
        <taxon>Bacteriovoracales</taxon>
        <taxon>Halobacteriovoraceae</taxon>
        <taxon>Halobacteriovorax</taxon>
    </lineage>
</organism>
<gene>
    <name evidence="6" type="ordered locus">BMS_1067</name>
</gene>
<dbReference type="GO" id="GO:0005886">
    <property type="term" value="C:plasma membrane"/>
    <property type="evidence" value="ECO:0007669"/>
    <property type="project" value="UniProtKB-SubCell"/>
</dbReference>
<evidence type="ECO:0000256" key="3">
    <source>
        <dbReference type="ARBA" id="ARBA00022989"/>
    </source>
</evidence>
<dbReference type="Proteomes" id="UP000008963">
    <property type="component" value="Chromosome"/>
</dbReference>
<evidence type="ECO:0000256" key="2">
    <source>
        <dbReference type="ARBA" id="ARBA00022692"/>
    </source>
</evidence>
<feature type="transmembrane region" description="Helical" evidence="5">
    <location>
        <begin position="124"/>
        <end position="149"/>
    </location>
</feature>
<accession>E1WYA2</accession>
<dbReference type="OrthoDB" id="6197550at2"/>
<feature type="transmembrane region" description="Helical" evidence="5">
    <location>
        <begin position="27"/>
        <end position="47"/>
    </location>
</feature>
<evidence type="ECO:0000256" key="5">
    <source>
        <dbReference type="RuleBase" id="RU363041"/>
    </source>
</evidence>
<dbReference type="InterPro" id="IPR002781">
    <property type="entry name" value="TM_pro_TauE-like"/>
</dbReference>
<name>E1WYA2_HALMS</name>
<evidence type="ECO:0000256" key="4">
    <source>
        <dbReference type="ARBA" id="ARBA00023136"/>
    </source>
</evidence>
<dbReference type="eggNOG" id="COG0730">
    <property type="taxonomic scope" value="Bacteria"/>
</dbReference>
<feature type="transmembrane region" description="Helical" evidence="5">
    <location>
        <begin position="68"/>
        <end position="88"/>
    </location>
</feature>
<dbReference type="RefSeq" id="WP_014243734.1">
    <property type="nucleotide sequence ID" value="NC_016620.1"/>
</dbReference>
<protein>
    <recommendedName>
        <fullName evidence="5">Probable membrane transporter protein</fullName>
    </recommendedName>
</protein>
<evidence type="ECO:0000313" key="6">
    <source>
        <dbReference type="EMBL" id="CBW25950.1"/>
    </source>
</evidence>
<comment type="similarity">
    <text evidence="5">Belongs to the 4-toluene sulfonate uptake permease (TSUP) (TC 2.A.102) family.</text>
</comment>
<keyword evidence="3 5" id="KW-1133">Transmembrane helix</keyword>
<dbReference type="Pfam" id="PF01925">
    <property type="entry name" value="TauE"/>
    <property type="match status" value="1"/>
</dbReference>
<keyword evidence="7" id="KW-1185">Reference proteome</keyword>
<feature type="transmembrane region" description="Helical" evidence="5">
    <location>
        <begin position="219"/>
        <end position="239"/>
    </location>
</feature>
<keyword evidence="2 5" id="KW-0812">Transmembrane</keyword>
<dbReference type="AlphaFoldDB" id="E1WYA2"/>